<dbReference type="OrthoDB" id="3481585at2759"/>
<evidence type="ECO:0000313" key="4">
    <source>
        <dbReference type="Proteomes" id="UP000813427"/>
    </source>
</evidence>
<dbReference type="PROSITE" id="PS50181">
    <property type="entry name" value="FBOX"/>
    <property type="match status" value="1"/>
</dbReference>
<protein>
    <recommendedName>
        <fullName evidence="2">F-box domain-containing protein</fullName>
    </recommendedName>
</protein>
<dbReference type="SMART" id="SM00256">
    <property type="entry name" value="FBOX"/>
    <property type="match status" value="1"/>
</dbReference>
<name>A0A8K0S4N1_9HYPO</name>
<dbReference type="EMBL" id="JAGPXF010000002">
    <property type="protein sequence ID" value="KAH7256246.1"/>
    <property type="molecule type" value="Genomic_DNA"/>
</dbReference>
<accession>A0A8K0S4N1</accession>
<feature type="region of interest" description="Disordered" evidence="1">
    <location>
        <begin position="126"/>
        <end position="151"/>
    </location>
</feature>
<dbReference type="InterPro" id="IPR036047">
    <property type="entry name" value="F-box-like_dom_sf"/>
</dbReference>
<feature type="domain" description="F-box" evidence="2">
    <location>
        <begin position="1"/>
        <end position="47"/>
    </location>
</feature>
<organism evidence="3 4">
    <name type="scientific">Fusarium tricinctum</name>
    <dbReference type="NCBI Taxonomy" id="61284"/>
    <lineage>
        <taxon>Eukaryota</taxon>
        <taxon>Fungi</taxon>
        <taxon>Dikarya</taxon>
        <taxon>Ascomycota</taxon>
        <taxon>Pezizomycotina</taxon>
        <taxon>Sordariomycetes</taxon>
        <taxon>Hypocreomycetidae</taxon>
        <taxon>Hypocreales</taxon>
        <taxon>Nectriaceae</taxon>
        <taxon>Fusarium</taxon>
        <taxon>Fusarium tricinctum species complex</taxon>
    </lineage>
</organism>
<comment type="caution">
    <text evidence="3">The sequence shown here is derived from an EMBL/GenBank/DDBJ whole genome shotgun (WGS) entry which is preliminary data.</text>
</comment>
<dbReference type="Proteomes" id="UP000813427">
    <property type="component" value="Unassembled WGS sequence"/>
</dbReference>
<dbReference type="CDD" id="cd09917">
    <property type="entry name" value="F-box_SF"/>
    <property type="match status" value="1"/>
</dbReference>
<evidence type="ECO:0000259" key="2">
    <source>
        <dbReference type="PROSITE" id="PS50181"/>
    </source>
</evidence>
<reference evidence="3" key="1">
    <citation type="journal article" date="2021" name="Nat. Commun.">
        <title>Genetic determinants of endophytism in the Arabidopsis root mycobiome.</title>
        <authorList>
            <person name="Mesny F."/>
            <person name="Miyauchi S."/>
            <person name="Thiergart T."/>
            <person name="Pickel B."/>
            <person name="Atanasova L."/>
            <person name="Karlsson M."/>
            <person name="Huettel B."/>
            <person name="Barry K.W."/>
            <person name="Haridas S."/>
            <person name="Chen C."/>
            <person name="Bauer D."/>
            <person name="Andreopoulos W."/>
            <person name="Pangilinan J."/>
            <person name="LaButti K."/>
            <person name="Riley R."/>
            <person name="Lipzen A."/>
            <person name="Clum A."/>
            <person name="Drula E."/>
            <person name="Henrissat B."/>
            <person name="Kohler A."/>
            <person name="Grigoriev I.V."/>
            <person name="Martin F.M."/>
            <person name="Hacquard S."/>
        </authorList>
    </citation>
    <scope>NUCLEOTIDE SEQUENCE</scope>
    <source>
        <strain evidence="3">MPI-SDFR-AT-0068</strain>
    </source>
</reference>
<sequence>MHLDSLPGEIQCQIIRHLDPIGLISLSQTSSEFRRLINPQKRHFAERLLALELILEYGGPTLIFWSRDHSLQPKWPGKEWDEMRWACTNCLRLLPHKDFDNHSLLRLGYRKPLPGSPAANMITSWEPITRSRPRDKNTERAKRDAQDAAQAEKKRREAYFLSVTNGSGHAHATPVKDKFQTFRDCGMKVFQGMNFLKFLDLEEDTILDMLSQNAILIEGEECGKKRWLRKCNECRFRKGLIYHKLNLTSGTKKFPIVPSRQLEFALPLDRFFPGFSDNLEHKRPPFNTCLGLIYRTQACEQRWTMWMGRCPRCERWQELRAFRIWGLYQHWKPERMTLATHGDRYNDEGQWINEDMLDRSICNSCFAESEGREELARQLQQLLSTLMKWELRRLSGHLAGGFHNLSWRSGFRLSKQNSKEWKNLLKQTPCLNKDYRYICTHNDVALLHLRRGQCLELWKVANEGFQEWYDGWVRVMDDIEAHWSWIMGCKNEIEENPDVLADWALKRDGAEFT</sequence>
<evidence type="ECO:0000256" key="1">
    <source>
        <dbReference type="SAM" id="MobiDB-lite"/>
    </source>
</evidence>
<feature type="compositionally biased region" description="Basic and acidic residues" evidence="1">
    <location>
        <begin position="132"/>
        <end position="151"/>
    </location>
</feature>
<dbReference type="InterPro" id="IPR001810">
    <property type="entry name" value="F-box_dom"/>
</dbReference>
<proteinExistence type="predicted"/>
<dbReference type="AlphaFoldDB" id="A0A8K0S4N1"/>
<keyword evidence="4" id="KW-1185">Reference proteome</keyword>
<dbReference type="Pfam" id="PF00646">
    <property type="entry name" value="F-box"/>
    <property type="match status" value="1"/>
</dbReference>
<dbReference type="SUPFAM" id="SSF81383">
    <property type="entry name" value="F-box domain"/>
    <property type="match status" value="1"/>
</dbReference>
<gene>
    <name evidence="3" type="ORF">BKA59DRAFT_68877</name>
</gene>
<evidence type="ECO:0000313" key="3">
    <source>
        <dbReference type="EMBL" id="KAH7256246.1"/>
    </source>
</evidence>